<sequence>MKKTYALLMTVLLCLSVVLAGCSDSKKSSGNQADEDSKKDGKKVTITYSSWADPAVEKRRVDAFMKAHPDIEVKMNKAVTWPWDEKLAAAAAANKLPDVFFVFSVPPSVTNGWLEDLTPYLKKDKEYSKDKVFGNLTETAEYNGKQYALPQGLYANGIFVNKDIFKKENVELPKPDWTINEMREKAVKLTKVSEKQYGFDGVGGLRETLIPQLDPSQGWLTWDGEKYNFDKPAFVQSNKIVTDMLTKDKVSAEILPQEDRDKEFGKGKSSWNVGKAAMRYGGSSDFGWQSKELKFDWDFLPMPKDKGQRTPLVTDYIGMAKSSKHKEAAFELVKWMTYSKEGWESRIDVEKPITSFPLINDKSVWEKYLDSKEVPAGMKNVVPMISDGFVDGWKWLPGYQEVMNKIVGNNYEKFVKGEIKPEDISQDLQKRSNEAYEDAKKKMDEATK</sequence>
<accession>A0ABT8HUP5</accession>
<dbReference type="InterPro" id="IPR006059">
    <property type="entry name" value="SBP"/>
</dbReference>
<comment type="caution">
    <text evidence="7">The sequence shown here is derived from an EMBL/GenBank/DDBJ whole genome shotgun (WGS) entry which is preliminary data.</text>
</comment>
<reference evidence="7" key="1">
    <citation type="submission" date="2023-07" db="EMBL/GenBank/DDBJ databases">
        <title>Fictibacillus sp. isolated from freshwater pond.</title>
        <authorList>
            <person name="Kirdat K."/>
            <person name="Bhat A."/>
            <person name="Mourya A."/>
            <person name="Yadav A."/>
        </authorList>
    </citation>
    <scope>NUCLEOTIDE SEQUENCE</scope>
    <source>
        <strain evidence="7">NE201</strain>
    </source>
</reference>
<dbReference type="SUPFAM" id="SSF53850">
    <property type="entry name" value="Periplasmic binding protein-like II"/>
    <property type="match status" value="1"/>
</dbReference>
<feature type="chain" id="PRO_5046430920" evidence="6">
    <location>
        <begin position="21"/>
        <end position="448"/>
    </location>
</feature>
<evidence type="ECO:0000256" key="5">
    <source>
        <dbReference type="SAM" id="MobiDB-lite"/>
    </source>
</evidence>
<dbReference type="Gene3D" id="3.40.190.10">
    <property type="entry name" value="Periplasmic binding protein-like II"/>
    <property type="match status" value="1"/>
</dbReference>
<feature type="signal peptide" evidence="6">
    <location>
        <begin position="1"/>
        <end position="20"/>
    </location>
</feature>
<evidence type="ECO:0000313" key="7">
    <source>
        <dbReference type="EMBL" id="MDN4524488.1"/>
    </source>
</evidence>
<keyword evidence="8" id="KW-1185">Reference proteome</keyword>
<proteinExistence type="inferred from homology"/>
<evidence type="ECO:0000256" key="2">
    <source>
        <dbReference type="ARBA" id="ARBA00008520"/>
    </source>
</evidence>
<dbReference type="EMBL" id="JAUHTR010000003">
    <property type="protein sequence ID" value="MDN4524488.1"/>
    <property type="molecule type" value="Genomic_DNA"/>
</dbReference>
<gene>
    <name evidence="7" type="ORF">QYB97_08385</name>
</gene>
<comment type="subcellular location">
    <subcellularLocation>
        <location evidence="1">Cell envelope</location>
    </subcellularLocation>
</comment>
<dbReference type="InterPro" id="IPR050490">
    <property type="entry name" value="Bact_solute-bd_prot1"/>
</dbReference>
<dbReference type="CDD" id="cd13585">
    <property type="entry name" value="PBP2_TMBP_like"/>
    <property type="match status" value="1"/>
</dbReference>
<protein>
    <submittedName>
        <fullName evidence="7">Sugar ABC transporter substrate-binding protein</fullName>
    </submittedName>
</protein>
<name>A0ABT8HUP5_9BACL</name>
<evidence type="ECO:0000256" key="4">
    <source>
        <dbReference type="ARBA" id="ARBA00022729"/>
    </source>
</evidence>
<dbReference type="Proteomes" id="UP001172721">
    <property type="component" value="Unassembled WGS sequence"/>
</dbReference>
<evidence type="ECO:0000256" key="6">
    <source>
        <dbReference type="SAM" id="SignalP"/>
    </source>
</evidence>
<feature type="region of interest" description="Disordered" evidence="5">
    <location>
        <begin position="426"/>
        <end position="448"/>
    </location>
</feature>
<dbReference type="PANTHER" id="PTHR43649:SF31">
    <property type="entry name" value="SN-GLYCEROL-3-PHOSPHATE-BINDING PERIPLASMIC PROTEIN UGPB"/>
    <property type="match status" value="1"/>
</dbReference>
<dbReference type="PANTHER" id="PTHR43649">
    <property type="entry name" value="ARABINOSE-BINDING PROTEIN-RELATED"/>
    <property type="match status" value="1"/>
</dbReference>
<evidence type="ECO:0000256" key="3">
    <source>
        <dbReference type="ARBA" id="ARBA00022448"/>
    </source>
</evidence>
<organism evidence="7 8">
    <name type="scientific">Fictibacillus fluitans</name>
    <dbReference type="NCBI Taxonomy" id="3058422"/>
    <lineage>
        <taxon>Bacteria</taxon>
        <taxon>Bacillati</taxon>
        <taxon>Bacillota</taxon>
        <taxon>Bacilli</taxon>
        <taxon>Bacillales</taxon>
        <taxon>Fictibacillaceae</taxon>
        <taxon>Fictibacillus</taxon>
    </lineage>
</organism>
<dbReference type="Pfam" id="PF01547">
    <property type="entry name" value="SBP_bac_1"/>
    <property type="match status" value="1"/>
</dbReference>
<keyword evidence="3" id="KW-0813">Transport</keyword>
<evidence type="ECO:0000313" key="8">
    <source>
        <dbReference type="Proteomes" id="UP001172721"/>
    </source>
</evidence>
<dbReference type="RefSeq" id="WP_301165534.1">
    <property type="nucleotide sequence ID" value="NZ_JAUHTR010000003.1"/>
</dbReference>
<comment type="similarity">
    <text evidence="2">Belongs to the bacterial solute-binding protein 1 family.</text>
</comment>
<evidence type="ECO:0000256" key="1">
    <source>
        <dbReference type="ARBA" id="ARBA00004196"/>
    </source>
</evidence>
<dbReference type="PROSITE" id="PS51257">
    <property type="entry name" value="PROKAR_LIPOPROTEIN"/>
    <property type="match status" value="1"/>
</dbReference>
<keyword evidence="4 6" id="KW-0732">Signal</keyword>